<dbReference type="PANTHER" id="PTHR24028:SF296">
    <property type="entry name" value="PROTOCADHERIN 1 GAMMA 11 PRECURSOR-RELATED"/>
    <property type="match status" value="1"/>
</dbReference>
<dbReference type="Proteomes" id="UP000261340">
    <property type="component" value="Unplaced"/>
</dbReference>
<reference evidence="11" key="1">
    <citation type="submission" date="2025-08" db="UniProtKB">
        <authorList>
            <consortium name="Ensembl"/>
        </authorList>
    </citation>
    <scope>IDENTIFICATION</scope>
</reference>
<feature type="domain" description="Cadherin" evidence="10">
    <location>
        <begin position="31"/>
        <end position="145"/>
    </location>
</feature>
<evidence type="ECO:0000259" key="10">
    <source>
        <dbReference type="PROSITE" id="PS50268"/>
    </source>
</evidence>
<dbReference type="SMART" id="SM00112">
    <property type="entry name" value="CA"/>
    <property type="match status" value="2"/>
</dbReference>
<keyword evidence="8" id="KW-0325">Glycoprotein</keyword>
<dbReference type="InterPro" id="IPR050174">
    <property type="entry name" value="Protocadherin/Cadherin-CA"/>
</dbReference>
<dbReference type="FunFam" id="2.60.40.60:FF:000018">
    <property type="entry name" value="Protocadherin gamma c3"/>
    <property type="match status" value="1"/>
</dbReference>
<dbReference type="PROSITE" id="PS50268">
    <property type="entry name" value="CADHERIN_2"/>
    <property type="match status" value="2"/>
</dbReference>
<dbReference type="PROSITE" id="PS00232">
    <property type="entry name" value="CADHERIN_1"/>
    <property type="match status" value="1"/>
</dbReference>
<evidence type="ECO:0000256" key="3">
    <source>
        <dbReference type="ARBA" id="ARBA00022737"/>
    </source>
</evidence>
<dbReference type="OMA" id="XVTENAV"/>
<dbReference type="Ensembl" id="ENSACIT00000017006.1">
    <property type="protein sequence ID" value="ENSACIP00000016563.1"/>
    <property type="gene ID" value="ENSACIG00000012900.1"/>
</dbReference>
<proteinExistence type="predicted"/>
<dbReference type="GO" id="GO:0009653">
    <property type="term" value="P:anatomical structure morphogenesis"/>
    <property type="evidence" value="ECO:0007669"/>
    <property type="project" value="UniProtKB-ARBA"/>
</dbReference>
<dbReference type="SUPFAM" id="SSF49313">
    <property type="entry name" value="Cadherin-like"/>
    <property type="match status" value="2"/>
</dbReference>
<keyword evidence="7" id="KW-0472">Membrane</keyword>
<name>A0A3Q0S3T0_AMPCI</name>
<evidence type="ECO:0000256" key="2">
    <source>
        <dbReference type="ARBA" id="ARBA00022692"/>
    </source>
</evidence>
<evidence type="ECO:0000256" key="6">
    <source>
        <dbReference type="ARBA" id="ARBA00022989"/>
    </source>
</evidence>
<protein>
    <recommendedName>
        <fullName evidence="10">Cadherin domain-containing protein</fullName>
    </recommendedName>
</protein>
<keyword evidence="2" id="KW-0812">Transmembrane</keyword>
<dbReference type="InterPro" id="IPR002126">
    <property type="entry name" value="Cadherin-like_dom"/>
</dbReference>
<keyword evidence="6" id="KW-1133">Transmembrane helix</keyword>
<dbReference type="GO" id="GO:0005509">
    <property type="term" value="F:calcium ion binding"/>
    <property type="evidence" value="ECO:0007669"/>
    <property type="project" value="UniProtKB-UniRule"/>
</dbReference>
<evidence type="ECO:0000256" key="4">
    <source>
        <dbReference type="ARBA" id="ARBA00022837"/>
    </source>
</evidence>
<organism evidence="11 12">
    <name type="scientific">Amphilophus citrinellus</name>
    <name type="common">Midas cichlid</name>
    <name type="synonym">Cichlasoma citrinellum</name>
    <dbReference type="NCBI Taxonomy" id="61819"/>
    <lineage>
        <taxon>Eukaryota</taxon>
        <taxon>Metazoa</taxon>
        <taxon>Chordata</taxon>
        <taxon>Craniata</taxon>
        <taxon>Vertebrata</taxon>
        <taxon>Euteleostomi</taxon>
        <taxon>Actinopterygii</taxon>
        <taxon>Neopterygii</taxon>
        <taxon>Teleostei</taxon>
        <taxon>Neoteleostei</taxon>
        <taxon>Acanthomorphata</taxon>
        <taxon>Ovalentaria</taxon>
        <taxon>Cichlomorphae</taxon>
        <taxon>Cichliformes</taxon>
        <taxon>Cichlidae</taxon>
        <taxon>New World cichlids</taxon>
        <taxon>Cichlasomatinae</taxon>
        <taxon>Heroini</taxon>
        <taxon>Amphilophus</taxon>
    </lineage>
</organism>
<evidence type="ECO:0000256" key="9">
    <source>
        <dbReference type="PROSITE-ProRule" id="PRU00043"/>
    </source>
</evidence>
<dbReference type="CDD" id="cd11304">
    <property type="entry name" value="Cadherin_repeat"/>
    <property type="match status" value="2"/>
</dbReference>
<feature type="domain" description="Cadherin" evidence="10">
    <location>
        <begin position="146"/>
        <end position="255"/>
    </location>
</feature>
<dbReference type="Gene3D" id="2.60.40.60">
    <property type="entry name" value="Cadherins"/>
    <property type="match status" value="2"/>
</dbReference>
<dbReference type="Pfam" id="PF00028">
    <property type="entry name" value="Cadherin"/>
    <property type="match status" value="1"/>
</dbReference>
<dbReference type="GO" id="GO:0007156">
    <property type="term" value="P:homophilic cell adhesion via plasma membrane adhesion molecules"/>
    <property type="evidence" value="ECO:0007669"/>
    <property type="project" value="InterPro"/>
</dbReference>
<evidence type="ECO:0000313" key="11">
    <source>
        <dbReference type="Ensembl" id="ENSACIP00000016563.1"/>
    </source>
</evidence>
<evidence type="ECO:0000256" key="5">
    <source>
        <dbReference type="ARBA" id="ARBA00022889"/>
    </source>
</evidence>
<dbReference type="FunFam" id="2.60.40.60:FF:000006">
    <property type="entry name" value="Protocadherin alpha 2"/>
    <property type="match status" value="1"/>
</dbReference>
<accession>A0A3Q0S3T0</accession>
<keyword evidence="3" id="KW-0677">Repeat</keyword>
<dbReference type="PANTHER" id="PTHR24028">
    <property type="entry name" value="CADHERIN-87A"/>
    <property type="match status" value="1"/>
</dbReference>
<dbReference type="GeneTree" id="ENSGT00940000165759"/>
<evidence type="ECO:0000313" key="12">
    <source>
        <dbReference type="Proteomes" id="UP000261340"/>
    </source>
</evidence>
<dbReference type="AlphaFoldDB" id="A0A3Q0S3T0"/>
<dbReference type="InterPro" id="IPR015919">
    <property type="entry name" value="Cadherin-like_sf"/>
</dbReference>
<comment type="subcellular location">
    <subcellularLocation>
        <location evidence="1">Membrane</location>
        <topology evidence="1">Single-pass membrane protein</topology>
    </subcellularLocation>
</comment>
<evidence type="ECO:0000256" key="7">
    <source>
        <dbReference type="ARBA" id="ARBA00023136"/>
    </source>
</evidence>
<keyword evidence="12" id="KW-1185">Reference proteome</keyword>
<dbReference type="InterPro" id="IPR020894">
    <property type="entry name" value="Cadherin_CS"/>
</dbReference>
<evidence type="ECO:0000256" key="1">
    <source>
        <dbReference type="ARBA" id="ARBA00004167"/>
    </source>
</evidence>
<dbReference type="GO" id="GO:0005886">
    <property type="term" value="C:plasma membrane"/>
    <property type="evidence" value="ECO:0007669"/>
    <property type="project" value="InterPro"/>
</dbReference>
<dbReference type="STRING" id="61819.ENSACIP00000016563"/>
<dbReference type="PRINTS" id="PR00205">
    <property type="entry name" value="CADHERIN"/>
</dbReference>
<keyword evidence="5" id="KW-0130">Cell adhesion</keyword>
<sequence>MVVTYFCDKKRCPQMWTLGLFYSIAQEKRHDLKKYKILLSGQIRYSIPEEMKKGSVIGNVAQDLGLDIKRLRSGRARIVTGDNVHYTELKIDKGILVVNERIDREELCGYTTPCSFSFEIILENPMELHPITIEVLDVNDHPPIFKKTRIMLDISESANLGARFVLDSAEDLDVGVNGLQNYVLTSNENFVLKQRVNPDGSKYAEMVIQRQLDREEVPHLTLKLIAVDGGNPQRSGTVRVHITVLDRTHVNVTNFKGGVVKRQPWVSVGGTREYRKTFPSSFLFFQTIFNYLDFFFPN</sequence>
<keyword evidence="4 9" id="KW-0106">Calcium</keyword>
<dbReference type="Pfam" id="PF08266">
    <property type="entry name" value="Cadherin_2"/>
    <property type="match status" value="1"/>
</dbReference>
<dbReference type="InterPro" id="IPR013164">
    <property type="entry name" value="Cadherin_N"/>
</dbReference>
<evidence type="ECO:0000256" key="8">
    <source>
        <dbReference type="ARBA" id="ARBA00023180"/>
    </source>
</evidence>
<reference evidence="11" key="2">
    <citation type="submission" date="2025-09" db="UniProtKB">
        <authorList>
            <consortium name="Ensembl"/>
        </authorList>
    </citation>
    <scope>IDENTIFICATION</scope>
</reference>